<gene>
    <name evidence="2" type="ORF">PHYSODRAFT_298077</name>
</gene>
<protein>
    <submittedName>
        <fullName evidence="2">Uncharacterized protein</fullName>
    </submittedName>
</protein>
<evidence type="ECO:0000313" key="2">
    <source>
        <dbReference type="EMBL" id="EGZ19579.1"/>
    </source>
</evidence>
<keyword evidence="3" id="KW-1185">Reference proteome</keyword>
<evidence type="ECO:0000256" key="1">
    <source>
        <dbReference type="SAM" id="MobiDB-lite"/>
    </source>
</evidence>
<feature type="compositionally biased region" description="Basic residues" evidence="1">
    <location>
        <begin position="79"/>
        <end position="94"/>
    </location>
</feature>
<dbReference type="GeneID" id="20641580"/>
<reference evidence="2 3" key="1">
    <citation type="journal article" date="2006" name="Science">
        <title>Phytophthora genome sequences uncover evolutionary origins and mechanisms of pathogenesis.</title>
        <authorList>
            <person name="Tyler B.M."/>
            <person name="Tripathy S."/>
            <person name="Zhang X."/>
            <person name="Dehal P."/>
            <person name="Jiang R.H."/>
            <person name="Aerts A."/>
            <person name="Arredondo F.D."/>
            <person name="Baxter L."/>
            <person name="Bensasson D."/>
            <person name="Beynon J.L."/>
            <person name="Chapman J."/>
            <person name="Damasceno C.M."/>
            <person name="Dorrance A.E."/>
            <person name="Dou D."/>
            <person name="Dickerman A.W."/>
            <person name="Dubchak I.L."/>
            <person name="Garbelotto M."/>
            <person name="Gijzen M."/>
            <person name="Gordon S.G."/>
            <person name="Govers F."/>
            <person name="Grunwald N.J."/>
            <person name="Huang W."/>
            <person name="Ivors K.L."/>
            <person name="Jones R.W."/>
            <person name="Kamoun S."/>
            <person name="Krampis K."/>
            <person name="Lamour K.H."/>
            <person name="Lee M.K."/>
            <person name="McDonald W.H."/>
            <person name="Medina M."/>
            <person name="Meijer H.J."/>
            <person name="Nordberg E.K."/>
            <person name="Maclean D.J."/>
            <person name="Ospina-Giraldo M.D."/>
            <person name="Morris P.F."/>
            <person name="Phuntumart V."/>
            <person name="Putnam N.H."/>
            <person name="Rash S."/>
            <person name="Rose J.K."/>
            <person name="Sakihama Y."/>
            <person name="Salamov A.A."/>
            <person name="Savidor A."/>
            <person name="Scheuring C.F."/>
            <person name="Smith B.M."/>
            <person name="Sobral B.W."/>
            <person name="Terry A."/>
            <person name="Torto-Alalibo T.A."/>
            <person name="Win J."/>
            <person name="Xu Z."/>
            <person name="Zhang H."/>
            <person name="Grigoriev I.V."/>
            <person name="Rokhsar D.S."/>
            <person name="Boore J.L."/>
        </authorList>
    </citation>
    <scope>NUCLEOTIDE SEQUENCE [LARGE SCALE GENOMIC DNA]</scope>
    <source>
        <strain evidence="2 3">P6497</strain>
    </source>
</reference>
<dbReference type="EMBL" id="JH159153">
    <property type="protein sequence ID" value="EGZ19579.1"/>
    <property type="molecule type" value="Genomic_DNA"/>
</dbReference>
<feature type="region of interest" description="Disordered" evidence="1">
    <location>
        <begin position="54"/>
        <end position="120"/>
    </location>
</feature>
<dbReference type="RefSeq" id="XP_009522296.1">
    <property type="nucleotide sequence ID" value="XM_009524001.1"/>
</dbReference>
<feature type="compositionally biased region" description="Low complexity" evidence="1">
    <location>
        <begin position="95"/>
        <end position="113"/>
    </location>
</feature>
<name>G4Z6K9_PHYSP</name>
<dbReference type="InParanoid" id="G4Z6K9"/>
<dbReference type="AlphaFoldDB" id="G4Z6K9"/>
<accession>G4Z6K9</accession>
<dbReference type="Proteomes" id="UP000002640">
    <property type="component" value="Unassembled WGS sequence"/>
</dbReference>
<sequence length="120" mass="13197">MAAGVRAKKADKVVARAHGMLEACRLVVVKHKRERAIAAQLAERISEEHALYEARNQSGQDVASSRREQAAASDANNTSRRHPSHKKILGKRRASPASPSDSTTQDPSTTQESSEWELRL</sequence>
<proteinExistence type="predicted"/>
<dbReference type="KEGG" id="psoj:PHYSODRAFT_298077"/>
<organism evidence="2 3">
    <name type="scientific">Phytophthora sojae (strain P6497)</name>
    <name type="common">Soybean stem and root rot agent</name>
    <name type="synonym">Phytophthora megasperma f. sp. glycines</name>
    <dbReference type="NCBI Taxonomy" id="1094619"/>
    <lineage>
        <taxon>Eukaryota</taxon>
        <taxon>Sar</taxon>
        <taxon>Stramenopiles</taxon>
        <taxon>Oomycota</taxon>
        <taxon>Peronosporomycetes</taxon>
        <taxon>Peronosporales</taxon>
        <taxon>Peronosporaceae</taxon>
        <taxon>Phytophthora</taxon>
    </lineage>
</organism>
<evidence type="ECO:0000313" key="3">
    <source>
        <dbReference type="Proteomes" id="UP000002640"/>
    </source>
</evidence>